<sequence length="68" mass="7946">MCKKKSQIENKISLMIFSLEVYIFTNRFENLLPYTRIKCNMNEYIGGTKDVSVGTIYRTCFGPSRLKI</sequence>
<dbReference type="AlphaFoldDB" id="A0A3M7PRM2"/>
<protein>
    <submittedName>
        <fullName evidence="1">Uncharacterized protein</fullName>
    </submittedName>
</protein>
<organism evidence="1 2">
    <name type="scientific">Brachionus plicatilis</name>
    <name type="common">Marine rotifer</name>
    <name type="synonym">Brachionus muelleri</name>
    <dbReference type="NCBI Taxonomy" id="10195"/>
    <lineage>
        <taxon>Eukaryota</taxon>
        <taxon>Metazoa</taxon>
        <taxon>Spiralia</taxon>
        <taxon>Gnathifera</taxon>
        <taxon>Rotifera</taxon>
        <taxon>Eurotatoria</taxon>
        <taxon>Monogononta</taxon>
        <taxon>Pseudotrocha</taxon>
        <taxon>Ploima</taxon>
        <taxon>Brachionidae</taxon>
        <taxon>Brachionus</taxon>
    </lineage>
</organism>
<name>A0A3M7PRM2_BRAPC</name>
<comment type="caution">
    <text evidence="1">The sequence shown here is derived from an EMBL/GenBank/DDBJ whole genome shotgun (WGS) entry which is preliminary data.</text>
</comment>
<evidence type="ECO:0000313" key="2">
    <source>
        <dbReference type="Proteomes" id="UP000276133"/>
    </source>
</evidence>
<accession>A0A3M7PRM2</accession>
<reference evidence="1 2" key="1">
    <citation type="journal article" date="2018" name="Sci. Rep.">
        <title>Genomic signatures of local adaptation to the degree of environmental predictability in rotifers.</title>
        <authorList>
            <person name="Franch-Gras L."/>
            <person name="Hahn C."/>
            <person name="Garcia-Roger E.M."/>
            <person name="Carmona M.J."/>
            <person name="Serra M."/>
            <person name="Gomez A."/>
        </authorList>
    </citation>
    <scope>NUCLEOTIDE SEQUENCE [LARGE SCALE GENOMIC DNA]</scope>
    <source>
        <strain evidence="1">HYR1</strain>
    </source>
</reference>
<keyword evidence="2" id="KW-1185">Reference proteome</keyword>
<dbReference type="Proteomes" id="UP000276133">
    <property type="component" value="Unassembled WGS sequence"/>
</dbReference>
<evidence type="ECO:0000313" key="1">
    <source>
        <dbReference type="EMBL" id="RNA01298.1"/>
    </source>
</evidence>
<gene>
    <name evidence="1" type="ORF">BpHYR1_016436</name>
</gene>
<proteinExistence type="predicted"/>
<dbReference type="EMBL" id="REGN01009379">
    <property type="protein sequence ID" value="RNA01298.1"/>
    <property type="molecule type" value="Genomic_DNA"/>
</dbReference>